<dbReference type="InterPro" id="IPR006530">
    <property type="entry name" value="YD"/>
</dbReference>
<gene>
    <name evidence="2" type="primary">wapA_17</name>
    <name evidence="2" type="ORF">CLHUN_42400</name>
</gene>
<keyword evidence="2" id="KW-0378">Hydrolase</keyword>
<dbReference type="Proteomes" id="UP000191554">
    <property type="component" value="Unassembled WGS sequence"/>
</dbReference>
<protein>
    <submittedName>
        <fullName evidence="2">tRNA nuclease WapA</fullName>
        <ecNumber evidence="2">3.1.-.-</ecNumber>
    </submittedName>
</protein>
<dbReference type="PANTHER" id="PTHR32305">
    <property type="match status" value="1"/>
</dbReference>
<comment type="caution">
    <text evidence="2">The sequence shown here is derived from an EMBL/GenBank/DDBJ whole genome shotgun (WGS) entry which is preliminary data.</text>
</comment>
<dbReference type="STRING" id="48256.CLHUN_42400"/>
<dbReference type="InterPro" id="IPR031325">
    <property type="entry name" value="RHS_repeat"/>
</dbReference>
<organism evidence="2 3">
    <name type="scientific">Ruminiclostridium hungatei</name>
    <name type="common">Clostridium hungatei</name>
    <dbReference type="NCBI Taxonomy" id="48256"/>
    <lineage>
        <taxon>Bacteria</taxon>
        <taxon>Bacillati</taxon>
        <taxon>Bacillota</taxon>
        <taxon>Clostridia</taxon>
        <taxon>Eubacteriales</taxon>
        <taxon>Oscillospiraceae</taxon>
        <taxon>Ruminiclostridium</taxon>
    </lineage>
</organism>
<dbReference type="AlphaFoldDB" id="A0A1V4SF41"/>
<evidence type="ECO:0000313" key="3">
    <source>
        <dbReference type="Proteomes" id="UP000191554"/>
    </source>
</evidence>
<keyword evidence="3" id="KW-1185">Reference proteome</keyword>
<dbReference type="GO" id="GO:0016787">
    <property type="term" value="F:hydrolase activity"/>
    <property type="evidence" value="ECO:0007669"/>
    <property type="project" value="UniProtKB-KW"/>
</dbReference>
<accession>A0A1V4SF41</accession>
<feature type="region of interest" description="Disordered" evidence="1">
    <location>
        <begin position="208"/>
        <end position="233"/>
    </location>
</feature>
<name>A0A1V4SF41_RUMHU</name>
<dbReference type="RefSeq" id="WP_080066680.1">
    <property type="nucleotide sequence ID" value="NZ_MZGX01000045.1"/>
</dbReference>
<evidence type="ECO:0000256" key="1">
    <source>
        <dbReference type="SAM" id="MobiDB-lite"/>
    </source>
</evidence>
<dbReference type="EC" id="3.1.-.-" evidence="2"/>
<dbReference type="Pfam" id="PF05593">
    <property type="entry name" value="RHS_repeat"/>
    <property type="match status" value="1"/>
</dbReference>
<dbReference type="NCBIfam" id="TIGR01643">
    <property type="entry name" value="YD_repeat_2x"/>
    <property type="match status" value="2"/>
</dbReference>
<proteinExistence type="predicted"/>
<evidence type="ECO:0000313" key="2">
    <source>
        <dbReference type="EMBL" id="OPX41887.1"/>
    </source>
</evidence>
<sequence>MTKNGAGTINTGYVYDKMNRLEQLYENSELQAVYSYDENGNRKSLAYTNGNATTYDYNLSNKLTSLVNRDGMTEISGFDYTYYLDGNQASKTDNTGKVTAYQYDGLGRLTNEAPAGEPAIAYTYDDSNNRKTMIVDGVSSTAYAYDGNNRLSEETKNMGQSSKTTHYSYDNNGNTICKYTETISPATEGQTTEADISAIGAAEEITSAGTDSIETDSAASTETALSGTTSTEKASLEIIPMTTLDTTTEQALSLEAQAPGTGESKSNNYSKY</sequence>
<feature type="compositionally biased region" description="Polar residues" evidence="1">
    <location>
        <begin position="263"/>
        <end position="272"/>
    </location>
</feature>
<dbReference type="OrthoDB" id="9815752at2"/>
<feature type="region of interest" description="Disordered" evidence="1">
    <location>
        <begin position="246"/>
        <end position="272"/>
    </location>
</feature>
<dbReference type="EMBL" id="MZGX01000045">
    <property type="protein sequence ID" value="OPX41887.1"/>
    <property type="molecule type" value="Genomic_DNA"/>
</dbReference>
<dbReference type="Gene3D" id="2.180.10.10">
    <property type="entry name" value="RHS repeat-associated core"/>
    <property type="match status" value="1"/>
</dbReference>
<dbReference type="InterPro" id="IPR050708">
    <property type="entry name" value="T6SS_VgrG/RHS"/>
</dbReference>
<dbReference type="PANTHER" id="PTHR32305:SF15">
    <property type="entry name" value="PROTEIN RHSA-RELATED"/>
    <property type="match status" value="1"/>
</dbReference>
<reference evidence="2 3" key="1">
    <citation type="submission" date="2017-03" db="EMBL/GenBank/DDBJ databases">
        <title>Genome sequence of Clostridium hungatei DSM 14427.</title>
        <authorList>
            <person name="Poehlein A."/>
            <person name="Daniel R."/>
        </authorList>
    </citation>
    <scope>NUCLEOTIDE SEQUENCE [LARGE SCALE GENOMIC DNA]</scope>
    <source>
        <strain evidence="2 3">DSM 14427</strain>
    </source>
</reference>